<evidence type="ECO:0000256" key="2">
    <source>
        <dbReference type="SAM" id="Phobius"/>
    </source>
</evidence>
<reference evidence="3 4" key="1">
    <citation type="submission" date="2023-11" db="EMBL/GenBank/DDBJ databases">
        <title>Plant-associative lifestyle of Vibrio porteresiae and its evolutionary dynamics.</title>
        <authorList>
            <person name="Rameshkumar N."/>
            <person name="Kirti K."/>
        </authorList>
    </citation>
    <scope>NUCLEOTIDE SEQUENCE [LARGE SCALE GENOMIC DNA]</scope>
    <source>
        <strain evidence="3 4">MSSRF30</strain>
    </source>
</reference>
<feature type="compositionally biased region" description="Basic and acidic residues" evidence="1">
    <location>
        <begin position="316"/>
        <end position="330"/>
    </location>
</feature>
<keyword evidence="4" id="KW-1185">Reference proteome</keyword>
<feature type="transmembrane region" description="Helical" evidence="2">
    <location>
        <begin position="233"/>
        <end position="253"/>
    </location>
</feature>
<feature type="transmembrane region" description="Helical" evidence="2">
    <location>
        <begin position="273"/>
        <end position="293"/>
    </location>
</feature>
<accession>A0ABZ0QHM3</accession>
<name>A0ABZ0QHM3_9VIBR</name>
<feature type="compositionally biased region" description="Low complexity" evidence="1">
    <location>
        <begin position="306"/>
        <end position="315"/>
    </location>
</feature>
<sequence>MFKFQSHYKFGVMDIRSKWKMAYIKIMIKSLVIMCWSGALIFLASIAFSGQASSILDSAAREFGKWVDPPLTSERVELDGTAVGYLYDFDPVTSFHTLLSTLNKVIPTWIDANVIAHDTHMTEEMRKAYYYALFDAIDEHFIAVVQDKSIDPTKDTISRDILPKPFHDLMSQDQVTLPELAVNYVKQQRLKNDSLDLKVKLVNDFFIMLVLGAFGSLVFLLKGFLKAETDQSLIAYFVRPLLGMFLAMAVFLIDMLTHSVISNSGIEMMRVEPLYILGFAAGLLSEQVYTLVLQQLENVIEKSKSSENNSSATTAPDDKSPDKDTQQISH</sequence>
<feature type="region of interest" description="Disordered" evidence="1">
    <location>
        <begin position="302"/>
        <end position="330"/>
    </location>
</feature>
<dbReference type="RefSeq" id="WP_261897908.1">
    <property type="nucleotide sequence ID" value="NZ_AP024896.1"/>
</dbReference>
<keyword evidence="2" id="KW-1133">Transmembrane helix</keyword>
<organism evidence="3 4">
    <name type="scientific">Vibrio porteresiae DSM 19223</name>
    <dbReference type="NCBI Taxonomy" id="1123496"/>
    <lineage>
        <taxon>Bacteria</taxon>
        <taxon>Pseudomonadati</taxon>
        <taxon>Pseudomonadota</taxon>
        <taxon>Gammaproteobacteria</taxon>
        <taxon>Vibrionales</taxon>
        <taxon>Vibrionaceae</taxon>
        <taxon>Vibrio</taxon>
    </lineage>
</organism>
<keyword evidence="2" id="KW-0472">Membrane</keyword>
<protein>
    <submittedName>
        <fullName evidence="3">Uncharacterized protein</fullName>
    </submittedName>
</protein>
<keyword evidence="2" id="KW-0812">Transmembrane</keyword>
<evidence type="ECO:0000256" key="1">
    <source>
        <dbReference type="SAM" id="MobiDB-lite"/>
    </source>
</evidence>
<gene>
    <name evidence="3" type="ORF">R8Z52_23795</name>
</gene>
<dbReference type="EMBL" id="CP138204">
    <property type="protein sequence ID" value="WPC75940.1"/>
    <property type="molecule type" value="Genomic_DNA"/>
</dbReference>
<feature type="transmembrane region" description="Helical" evidence="2">
    <location>
        <begin position="201"/>
        <end position="221"/>
    </location>
</feature>
<dbReference type="Proteomes" id="UP001304071">
    <property type="component" value="Chromosome 2"/>
</dbReference>
<evidence type="ECO:0000313" key="4">
    <source>
        <dbReference type="Proteomes" id="UP001304071"/>
    </source>
</evidence>
<proteinExistence type="predicted"/>
<evidence type="ECO:0000313" key="3">
    <source>
        <dbReference type="EMBL" id="WPC75940.1"/>
    </source>
</evidence>